<dbReference type="Pfam" id="PF14695">
    <property type="entry name" value="LINES_C"/>
    <property type="match status" value="1"/>
</dbReference>
<feature type="domain" description="Protein Lines C-terminal" evidence="2">
    <location>
        <begin position="713"/>
        <end position="746"/>
    </location>
</feature>
<dbReference type="InterPro" id="IPR029415">
    <property type="entry name" value="Lines_C"/>
</dbReference>
<protein>
    <submittedName>
        <fullName evidence="3">Lines homolog 1</fullName>
    </submittedName>
</protein>
<dbReference type="Pfam" id="PF14694">
    <property type="entry name" value="LINES_N"/>
    <property type="match status" value="1"/>
</dbReference>
<dbReference type="GeneTree" id="ENSGT00390000001790"/>
<evidence type="ECO:0000259" key="2">
    <source>
        <dbReference type="Pfam" id="PF14695"/>
    </source>
</evidence>
<dbReference type="PANTHER" id="PTHR16057">
    <property type="entry name" value="WINS1, 2 PROTEIN"/>
    <property type="match status" value="1"/>
</dbReference>
<dbReference type="Ensembl" id="ENSLLTT00000004417.1">
    <property type="protein sequence ID" value="ENSLLTP00000004243.1"/>
    <property type="gene ID" value="ENSLLTG00000003202.1"/>
</dbReference>
<dbReference type="InterPro" id="IPR032794">
    <property type="entry name" value="LINES_N"/>
</dbReference>
<evidence type="ECO:0000259" key="1">
    <source>
        <dbReference type="Pfam" id="PF14694"/>
    </source>
</evidence>
<dbReference type="AlphaFoldDB" id="A0A8C5RLH6"/>
<proteinExistence type="predicted"/>
<dbReference type="PANTHER" id="PTHR16057:SF1">
    <property type="entry name" value="PROTEIN LINES HOMOLOG 1"/>
    <property type="match status" value="1"/>
</dbReference>
<evidence type="ECO:0000313" key="3">
    <source>
        <dbReference type="Ensembl" id="ENSLLTP00000004243.1"/>
    </source>
</evidence>
<name>A0A8C5RLH6_LATLA</name>
<keyword evidence="4" id="KW-1185">Reference proteome</keyword>
<reference evidence="3" key="2">
    <citation type="submission" date="2025-09" db="UniProtKB">
        <authorList>
            <consortium name="Ensembl"/>
        </authorList>
    </citation>
    <scope>IDENTIFICATION</scope>
</reference>
<reference evidence="3" key="1">
    <citation type="submission" date="2025-08" db="UniProtKB">
        <authorList>
            <consortium name="Ensembl"/>
        </authorList>
    </citation>
    <scope>IDENTIFICATION</scope>
</reference>
<dbReference type="GO" id="GO:0050890">
    <property type="term" value="P:cognition"/>
    <property type="evidence" value="ECO:0007669"/>
    <property type="project" value="Ensembl"/>
</dbReference>
<dbReference type="InterPro" id="IPR024875">
    <property type="entry name" value="Protein_Lines"/>
</dbReference>
<feature type="domain" description="Protein Lines N-terminal" evidence="1">
    <location>
        <begin position="190"/>
        <end position="543"/>
    </location>
</feature>
<sequence>METYFHFLQKMYNDIIAGALFTQDSYNCAALLNPSVFSSAKNCELCACHFFSKLDAEISSGLDPINKGHDISKNLSHLKCHVREILLLQLTLIEMVLAKLQLQGLATEIKPKYIEILRILEESNIVSELIHLLHSSDKQLSHMASKNLASLVHFQLTEENSLNSAWLTFCLETLSGFPNNTSIAECLWTLAKIIKEILNDDNTCKEGNLKNLLTPLNNVLENFYSSILSCYSSAHNVPLSAKSTNNLNSFLDLFELLVASRIQVPLNLGCQRILFLNCCNISCLASSPVRGFIKKKLIALLKNCILHKAGEDLIKTKALPSSSQDPHLDNDRLALADTVLHFVNSDWLGRLCVSGNTRHFDGSTIEPQEPAKSNFDVVIFRSLSLLLLKALETKIQDSACKSESQVHLEKIMDLLITVLKSHLKPSASICLFEHPCMWISLFIEQDDEMVEAVKSLLAIYLNLERFCHDANFTLCHLDDGTQDNRTHQSGYNPHCIFLCLLGSVAFDATVLLDFLISSETCFLEYFVQYLKLLVEDWHQFVQVSKCFKFAGKDLRIWEENLPCQHKEVPNSDLTEQSTAYDTQVCTEALLPSSLNLSTLHQRDSQAMQPNKSDFATASSDAHLLGAFQKLVDYDSSEDSDVECVREECFTDTRQEALNHRACTNKAVLDENAKTSKQKVLPFIEQDLNISSDSCSKLSPIEFKLADETFQKATACFQQLQMSVSKLHAKSLFPYNPNALLKLLNQVHIISKDHRAASD</sequence>
<gene>
    <name evidence="3" type="primary">LINS1</name>
</gene>
<evidence type="ECO:0000313" key="4">
    <source>
        <dbReference type="Proteomes" id="UP000694406"/>
    </source>
</evidence>
<accession>A0A8C5RLH6</accession>
<organism evidence="3 4">
    <name type="scientific">Laticauda laticaudata</name>
    <name type="common">Blue-ringed sea krait</name>
    <name type="synonym">Blue-lipped sea krait</name>
    <dbReference type="NCBI Taxonomy" id="8630"/>
    <lineage>
        <taxon>Eukaryota</taxon>
        <taxon>Metazoa</taxon>
        <taxon>Chordata</taxon>
        <taxon>Craniata</taxon>
        <taxon>Vertebrata</taxon>
        <taxon>Euteleostomi</taxon>
        <taxon>Lepidosauria</taxon>
        <taxon>Squamata</taxon>
        <taxon>Bifurcata</taxon>
        <taxon>Unidentata</taxon>
        <taxon>Episquamata</taxon>
        <taxon>Toxicofera</taxon>
        <taxon>Serpentes</taxon>
        <taxon>Colubroidea</taxon>
        <taxon>Elapidae</taxon>
        <taxon>Laticaudinae</taxon>
        <taxon>Laticauda</taxon>
    </lineage>
</organism>
<dbReference type="Proteomes" id="UP000694406">
    <property type="component" value="Unplaced"/>
</dbReference>